<dbReference type="GO" id="GO:0005777">
    <property type="term" value="C:peroxisome"/>
    <property type="evidence" value="ECO:0007669"/>
    <property type="project" value="UniProtKB-SubCell"/>
</dbReference>
<dbReference type="PANTHER" id="PTHR24096:SF149">
    <property type="entry name" value="AMP-BINDING DOMAIN-CONTAINING PROTEIN-RELATED"/>
    <property type="match status" value="1"/>
</dbReference>
<dbReference type="InterPro" id="IPR042099">
    <property type="entry name" value="ANL_N_sf"/>
</dbReference>
<dbReference type="InterPro" id="IPR000873">
    <property type="entry name" value="AMP-dep_synth/lig_dom"/>
</dbReference>
<name>A0A8B7PMM4_HYAAZ</name>
<dbReference type="AlphaFoldDB" id="A0A8B7PMM4"/>
<evidence type="ECO:0000256" key="1">
    <source>
        <dbReference type="ARBA" id="ARBA00004275"/>
    </source>
</evidence>
<gene>
    <name evidence="8" type="primary">LOC108682723</name>
</gene>
<dbReference type="Proteomes" id="UP000694843">
    <property type="component" value="Unplaced"/>
</dbReference>
<evidence type="ECO:0000256" key="2">
    <source>
        <dbReference type="ARBA" id="ARBA00006432"/>
    </source>
</evidence>
<accession>A0A8B7PMM4</accession>
<dbReference type="GO" id="GO:0016405">
    <property type="term" value="F:CoA-ligase activity"/>
    <property type="evidence" value="ECO:0007669"/>
    <property type="project" value="TreeGrafter"/>
</dbReference>
<dbReference type="KEGG" id="hazt:108682723"/>
<evidence type="ECO:0000256" key="3">
    <source>
        <dbReference type="ARBA" id="ARBA00022598"/>
    </source>
</evidence>
<dbReference type="OrthoDB" id="6485306at2759"/>
<dbReference type="PANTHER" id="PTHR24096">
    <property type="entry name" value="LONG-CHAIN-FATTY-ACID--COA LIGASE"/>
    <property type="match status" value="1"/>
</dbReference>
<dbReference type="Gene3D" id="3.40.50.12780">
    <property type="entry name" value="N-terminal domain of ligase-like"/>
    <property type="match status" value="1"/>
</dbReference>
<dbReference type="Pfam" id="PF13193">
    <property type="entry name" value="AMP-binding_C"/>
    <property type="match status" value="1"/>
</dbReference>
<evidence type="ECO:0000313" key="8">
    <source>
        <dbReference type="RefSeq" id="XP_018027444.2"/>
    </source>
</evidence>
<keyword evidence="3 8" id="KW-0436">Ligase</keyword>
<feature type="domain" description="AMP-binding enzyme C-terminal" evidence="6">
    <location>
        <begin position="485"/>
        <end position="563"/>
    </location>
</feature>
<feature type="domain" description="AMP-dependent synthetase/ligase" evidence="5">
    <location>
        <begin position="57"/>
        <end position="432"/>
    </location>
</feature>
<dbReference type="InterPro" id="IPR020845">
    <property type="entry name" value="AMP-binding_CS"/>
</dbReference>
<dbReference type="InterPro" id="IPR025110">
    <property type="entry name" value="AMP-bd_C"/>
</dbReference>
<protein>
    <submittedName>
        <fullName evidence="8">Probable CoA ligase CCL7</fullName>
    </submittedName>
</protein>
<evidence type="ECO:0000259" key="5">
    <source>
        <dbReference type="Pfam" id="PF00501"/>
    </source>
</evidence>
<keyword evidence="7" id="KW-1185">Reference proteome</keyword>
<reference evidence="8" key="1">
    <citation type="submission" date="2025-08" db="UniProtKB">
        <authorList>
            <consortium name="RefSeq"/>
        </authorList>
    </citation>
    <scope>IDENTIFICATION</scope>
    <source>
        <tissue evidence="8">Whole organism</tissue>
    </source>
</reference>
<sequence length="580" mass="64189">MPISEIVNRFFEILNQIYIEYFERMSKMWKGVEMPLVKGNLVSFLFKDSHKWNHLHALECGYTRQSLTYGELQQAVGRWGAWLTSFMGESNPSAASPSCHQSFVVGKFSPSCVDVAVVQLGTMAVGAVYTSLNISFGPRELSAQIEETGAALLITTPKFFLRLQEALDKLGRKIPVVLIGSGELGDVGNGLNVVGTYKDIINDQTTKPVEPVELMGDDVALLVYTSGTTGMPKSVQHSHNSIIAGVQASMHPHFWPHPPTTNESNQTRSLLMRDFGFAYGLCSAFMPGLATGMCHIIKTLDDYTFLSDVEEFRINTIAIVVLNFPTVLRLGSERQDLLQHFRHVLVGGGAIPQAHVTAAASTMPGVFVQKCYGTSEMFVIAQDPLGGGKPGFTGSVFPNVELKLKDLNSTELLPANQIGILFIKSPSKMQGYRNNLTETNNVIDEEGWYNSGDVALMDEDGYVQVVDRFREIIKMADGRNAAPAELENTILEMEEVKEVCVIGTLDASTGFDSIYVFIVNKTDVSPPISEEDVVNYVVRSLNELKRPRKVVFMDALPRNDNEKVDRKLLRLKAKEMQNEK</sequence>
<dbReference type="OMA" id="NEWIRAF"/>
<keyword evidence="4" id="KW-0576">Peroxisome</keyword>
<evidence type="ECO:0000256" key="4">
    <source>
        <dbReference type="ARBA" id="ARBA00023140"/>
    </source>
</evidence>
<evidence type="ECO:0000259" key="6">
    <source>
        <dbReference type="Pfam" id="PF13193"/>
    </source>
</evidence>
<comment type="subcellular location">
    <subcellularLocation>
        <location evidence="1">Peroxisome</location>
    </subcellularLocation>
</comment>
<dbReference type="Pfam" id="PF00501">
    <property type="entry name" value="AMP-binding"/>
    <property type="match status" value="1"/>
</dbReference>
<evidence type="ECO:0000313" key="7">
    <source>
        <dbReference type="Proteomes" id="UP000694843"/>
    </source>
</evidence>
<dbReference type="PROSITE" id="PS00455">
    <property type="entry name" value="AMP_BINDING"/>
    <property type="match status" value="1"/>
</dbReference>
<dbReference type="RefSeq" id="XP_018027444.2">
    <property type="nucleotide sequence ID" value="XM_018171955.2"/>
</dbReference>
<dbReference type="InterPro" id="IPR045851">
    <property type="entry name" value="AMP-bd_C_sf"/>
</dbReference>
<dbReference type="GeneID" id="108682723"/>
<organism evidence="7 8">
    <name type="scientific">Hyalella azteca</name>
    <name type="common">Amphipod</name>
    <dbReference type="NCBI Taxonomy" id="294128"/>
    <lineage>
        <taxon>Eukaryota</taxon>
        <taxon>Metazoa</taxon>
        <taxon>Ecdysozoa</taxon>
        <taxon>Arthropoda</taxon>
        <taxon>Crustacea</taxon>
        <taxon>Multicrustacea</taxon>
        <taxon>Malacostraca</taxon>
        <taxon>Eumalacostraca</taxon>
        <taxon>Peracarida</taxon>
        <taxon>Amphipoda</taxon>
        <taxon>Senticaudata</taxon>
        <taxon>Talitrida</taxon>
        <taxon>Talitroidea</taxon>
        <taxon>Hyalellidae</taxon>
        <taxon>Hyalella</taxon>
    </lineage>
</organism>
<dbReference type="SUPFAM" id="SSF56801">
    <property type="entry name" value="Acetyl-CoA synthetase-like"/>
    <property type="match status" value="1"/>
</dbReference>
<comment type="similarity">
    <text evidence="2">Belongs to the ATP-dependent AMP-binding enzyme family.</text>
</comment>
<proteinExistence type="inferred from homology"/>
<dbReference type="Gene3D" id="3.30.300.30">
    <property type="match status" value="1"/>
</dbReference>